<evidence type="ECO:0000313" key="3">
    <source>
        <dbReference type="Proteomes" id="UP000178121"/>
    </source>
</evidence>
<dbReference type="Proteomes" id="UP000178121">
    <property type="component" value="Unassembled WGS sequence"/>
</dbReference>
<feature type="transmembrane region" description="Helical" evidence="1">
    <location>
        <begin position="43"/>
        <end position="68"/>
    </location>
</feature>
<dbReference type="EMBL" id="MHRI01000032">
    <property type="protein sequence ID" value="OHA20253.1"/>
    <property type="molecule type" value="Genomic_DNA"/>
</dbReference>
<reference evidence="2 3" key="1">
    <citation type="journal article" date="2016" name="Nat. Commun.">
        <title>Thousands of microbial genomes shed light on interconnected biogeochemical processes in an aquifer system.</title>
        <authorList>
            <person name="Anantharaman K."/>
            <person name="Brown C.T."/>
            <person name="Hug L.A."/>
            <person name="Sharon I."/>
            <person name="Castelle C.J."/>
            <person name="Probst A.J."/>
            <person name="Thomas B.C."/>
            <person name="Singh A."/>
            <person name="Wilkins M.J."/>
            <person name="Karaoz U."/>
            <person name="Brodie E.L."/>
            <person name="Williams K.H."/>
            <person name="Hubbard S.S."/>
            <person name="Banfield J.F."/>
        </authorList>
    </citation>
    <scope>NUCLEOTIDE SEQUENCE [LARGE SCALE GENOMIC DNA]</scope>
</reference>
<proteinExistence type="predicted"/>
<feature type="transmembrane region" description="Helical" evidence="1">
    <location>
        <begin position="12"/>
        <end position="37"/>
    </location>
</feature>
<gene>
    <name evidence="2" type="ORF">A2849_02960</name>
</gene>
<name>A0A1G2M8U9_9BACT</name>
<evidence type="ECO:0000313" key="2">
    <source>
        <dbReference type="EMBL" id="OHA20253.1"/>
    </source>
</evidence>
<comment type="caution">
    <text evidence="2">The sequence shown here is derived from an EMBL/GenBank/DDBJ whole genome shotgun (WGS) entry which is preliminary data.</text>
</comment>
<organism evidence="2 3">
    <name type="scientific">Candidatus Taylorbacteria bacterium RIFCSPHIGHO2_01_FULL_51_15</name>
    <dbReference type="NCBI Taxonomy" id="1802304"/>
    <lineage>
        <taxon>Bacteria</taxon>
        <taxon>Candidatus Tayloriibacteriota</taxon>
    </lineage>
</organism>
<sequence>MKTNRTPQQWIGHSIGVILFTIVALLPTAGYGALWWFMPKSFWPVFGAVLLGALWIIVQVIWGLCVAIKWDEVNRPPARGFGEATEIMDLTFDGPNPNHWL</sequence>
<keyword evidence="1" id="KW-0472">Membrane</keyword>
<keyword evidence="1" id="KW-1133">Transmembrane helix</keyword>
<evidence type="ECO:0000256" key="1">
    <source>
        <dbReference type="SAM" id="Phobius"/>
    </source>
</evidence>
<keyword evidence="1" id="KW-0812">Transmembrane</keyword>
<dbReference type="AlphaFoldDB" id="A0A1G2M8U9"/>
<accession>A0A1G2M8U9</accession>
<protein>
    <submittedName>
        <fullName evidence="2">Uncharacterized protein</fullName>
    </submittedName>
</protein>